<name>A0A2T7D9A9_9POAL</name>
<accession>A0A2T7D9A9</accession>
<dbReference type="EMBL" id="CM009754">
    <property type="protein sequence ID" value="PUZ52179.1"/>
    <property type="molecule type" value="Genomic_DNA"/>
</dbReference>
<evidence type="ECO:0000313" key="2">
    <source>
        <dbReference type="EMBL" id="PUZ52179.1"/>
    </source>
</evidence>
<evidence type="ECO:0000313" key="3">
    <source>
        <dbReference type="Proteomes" id="UP000244336"/>
    </source>
</evidence>
<dbReference type="Gramene" id="PUZ52179">
    <property type="protein sequence ID" value="PUZ52179"/>
    <property type="gene ID" value="GQ55_6G248900"/>
</dbReference>
<feature type="region of interest" description="Disordered" evidence="1">
    <location>
        <begin position="1"/>
        <end position="56"/>
    </location>
</feature>
<keyword evidence="3" id="KW-1185">Reference proteome</keyword>
<evidence type="ECO:0000256" key="1">
    <source>
        <dbReference type="SAM" id="MobiDB-lite"/>
    </source>
</evidence>
<feature type="compositionally biased region" description="Basic and acidic residues" evidence="1">
    <location>
        <begin position="1"/>
        <end position="13"/>
    </location>
</feature>
<gene>
    <name evidence="2" type="ORF">GQ55_6G248900</name>
</gene>
<dbReference type="AlphaFoldDB" id="A0A2T7D9A9"/>
<proteinExistence type="predicted"/>
<dbReference type="Proteomes" id="UP000244336">
    <property type="component" value="Chromosome 6"/>
</dbReference>
<protein>
    <submittedName>
        <fullName evidence="2">Uncharacterized protein</fullName>
    </submittedName>
</protein>
<organism evidence="2 3">
    <name type="scientific">Panicum hallii var. hallii</name>
    <dbReference type="NCBI Taxonomy" id="1504633"/>
    <lineage>
        <taxon>Eukaryota</taxon>
        <taxon>Viridiplantae</taxon>
        <taxon>Streptophyta</taxon>
        <taxon>Embryophyta</taxon>
        <taxon>Tracheophyta</taxon>
        <taxon>Spermatophyta</taxon>
        <taxon>Magnoliopsida</taxon>
        <taxon>Liliopsida</taxon>
        <taxon>Poales</taxon>
        <taxon>Poaceae</taxon>
        <taxon>PACMAD clade</taxon>
        <taxon>Panicoideae</taxon>
        <taxon>Panicodae</taxon>
        <taxon>Paniceae</taxon>
        <taxon>Panicinae</taxon>
        <taxon>Panicum</taxon>
        <taxon>Panicum sect. Panicum</taxon>
    </lineage>
</organism>
<reference evidence="2 3" key="1">
    <citation type="submission" date="2018-04" db="EMBL/GenBank/DDBJ databases">
        <title>WGS assembly of Panicum hallii var. hallii HAL2.</title>
        <authorList>
            <person name="Lovell J."/>
            <person name="Jenkins J."/>
            <person name="Lowry D."/>
            <person name="Mamidi S."/>
            <person name="Sreedasyam A."/>
            <person name="Weng X."/>
            <person name="Barry K."/>
            <person name="Bonette J."/>
            <person name="Campitelli B."/>
            <person name="Daum C."/>
            <person name="Gordon S."/>
            <person name="Gould B."/>
            <person name="Lipzen A."/>
            <person name="MacQueen A."/>
            <person name="Palacio-Mejia J."/>
            <person name="Plott C."/>
            <person name="Shakirov E."/>
            <person name="Shu S."/>
            <person name="Yoshinaga Y."/>
            <person name="Zane M."/>
            <person name="Rokhsar D."/>
            <person name="Grimwood J."/>
            <person name="Schmutz J."/>
            <person name="Juenger T."/>
        </authorList>
    </citation>
    <scope>NUCLEOTIDE SEQUENCE [LARGE SCALE GENOMIC DNA]</scope>
    <source>
        <strain evidence="3">cv. HAL2</strain>
    </source>
</reference>
<sequence length="86" mass="9156">MCRTVEAGRREPPSRPLDPPAPLADTRQGIHRGDSDDSASGRRLAAPARGPVVSSRSPSAALLSQSLFASSWCLLLPPWEPVVLLT</sequence>